<accession>A0A382UE14</accession>
<sequence>MAKKLPRNALRQQIQPQEYTMAMVPNNPINSAHV</sequence>
<gene>
    <name evidence="1" type="ORF">METZ01_LOCUS384949</name>
</gene>
<reference evidence="1" key="1">
    <citation type="submission" date="2018-05" db="EMBL/GenBank/DDBJ databases">
        <authorList>
            <person name="Lanie J.A."/>
            <person name="Ng W.-L."/>
            <person name="Kazmierczak K.M."/>
            <person name="Andrzejewski T.M."/>
            <person name="Davidsen T.M."/>
            <person name="Wayne K.J."/>
            <person name="Tettelin H."/>
            <person name="Glass J.I."/>
            <person name="Rusch D."/>
            <person name="Podicherti R."/>
            <person name="Tsui H.-C.T."/>
            <person name="Winkler M.E."/>
        </authorList>
    </citation>
    <scope>NUCLEOTIDE SEQUENCE</scope>
</reference>
<organism evidence="1">
    <name type="scientific">marine metagenome</name>
    <dbReference type="NCBI Taxonomy" id="408172"/>
    <lineage>
        <taxon>unclassified sequences</taxon>
        <taxon>metagenomes</taxon>
        <taxon>ecological metagenomes</taxon>
    </lineage>
</organism>
<dbReference type="EMBL" id="UINC01143271">
    <property type="protein sequence ID" value="SVD32095.1"/>
    <property type="molecule type" value="Genomic_DNA"/>
</dbReference>
<evidence type="ECO:0000313" key="1">
    <source>
        <dbReference type="EMBL" id="SVD32095.1"/>
    </source>
</evidence>
<dbReference type="AlphaFoldDB" id="A0A382UE14"/>
<proteinExistence type="predicted"/>
<protein>
    <submittedName>
        <fullName evidence="1">Uncharacterized protein</fullName>
    </submittedName>
</protein>
<name>A0A382UE14_9ZZZZ</name>
<feature type="non-terminal residue" evidence="1">
    <location>
        <position position="34"/>
    </location>
</feature>